<dbReference type="EMBL" id="JAZHXJ010000045">
    <property type="protein sequence ID" value="KAL1879145.1"/>
    <property type="molecule type" value="Genomic_DNA"/>
</dbReference>
<feature type="region of interest" description="Disordered" evidence="1">
    <location>
        <begin position="395"/>
        <end position="431"/>
    </location>
</feature>
<accession>A0ABR3XT20</accession>
<dbReference type="InterPro" id="IPR036866">
    <property type="entry name" value="RibonucZ/Hydroxyglut_hydro"/>
</dbReference>
<dbReference type="PANTHER" id="PTHR36142:SF5">
    <property type="entry name" value="METALLO-BETA-LACTAMASE DOMAIN-CONTAINING PROTEIN"/>
    <property type="match status" value="1"/>
</dbReference>
<evidence type="ECO:0008006" key="4">
    <source>
        <dbReference type="Google" id="ProtNLM"/>
    </source>
</evidence>
<organism evidence="2 3">
    <name type="scientific">Phialemonium thermophilum</name>
    <dbReference type="NCBI Taxonomy" id="223376"/>
    <lineage>
        <taxon>Eukaryota</taxon>
        <taxon>Fungi</taxon>
        <taxon>Dikarya</taxon>
        <taxon>Ascomycota</taxon>
        <taxon>Pezizomycotina</taxon>
        <taxon>Sordariomycetes</taxon>
        <taxon>Sordariomycetidae</taxon>
        <taxon>Cephalothecales</taxon>
        <taxon>Cephalothecaceae</taxon>
        <taxon>Phialemonium</taxon>
    </lineage>
</organism>
<protein>
    <recommendedName>
        <fullName evidence="4">Metallo-beta-lactamase domain-containing protein</fullName>
    </recommendedName>
</protein>
<keyword evidence="3" id="KW-1185">Reference proteome</keyword>
<dbReference type="Proteomes" id="UP001586593">
    <property type="component" value="Unassembled WGS sequence"/>
</dbReference>
<gene>
    <name evidence="2" type="ORF">VTK73DRAFT_7264</name>
</gene>
<sequence length="471" mass="50785">MAVTIRHLNDDASFFLLFEPLEMEHPTIGGSAGPFCVLLDPWITGPSTIFHSSISTTTHCNPACVSSLQELPEPHLVIISQQMSDHCHEETLRQLLPSKTKTIILAEPASARLIRGWNYFDEDKVQVVPKWTAGTSGVVRIPVPPLIEGGRPGEVTVAFISQRHDLLGLHNAIGITYRPPPAHTSSSYQSAPIVSTTPTAISSGRPGSHSTQCCVQNAALPQSETTTTEAIRMPQSPTSPGLSSLYSVLSADSLPLSDISNGTNVTVATSVNPQEIFPAWSSCSSDGRRPAMSIIFSPHGIVYDNIHDYVTNHLIPEEALPLTALLHCFDNVSNPWWLGGSVLLGAPTGAEIATRLGAKVWISAHDGEKHVRGLATGWLRTRKWRREEVIDKLLADSGDGTQDSPSWKTGEVVPSGRNADGDKTTNFTKSRQRKRTEVIVLAAGEEVLVTSKGASSSYSLHKPNHCGLVSV</sequence>
<proteinExistence type="predicted"/>
<evidence type="ECO:0000256" key="1">
    <source>
        <dbReference type="SAM" id="MobiDB-lite"/>
    </source>
</evidence>
<dbReference type="Gene3D" id="3.60.15.10">
    <property type="entry name" value="Ribonuclease Z/Hydroxyacylglutathione hydrolase-like"/>
    <property type="match status" value="1"/>
</dbReference>
<evidence type="ECO:0000313" key="3">
    <source>
        <dbReference type="Proteomes" id="UP001586593"/>
    </source>
</evidence>
<dbReference type="PANTHER" id="PTHR36142">
    <property type="entry name" value="METALLO-HYDROLASE/OXIDOREDUCTASE SUPERFAMILY PROTEIN"/>
    <property type="match status" value="1"/>
</dbReference>
<name>A0ABR3XT20_9PEZI</name>
<comment type="caution">
    <text evidence="2">The sequence shown here is derived from an EMBL/GenBank/DDBJ whole genome shotgun (WGS) entry which is preliminary data.</text>
</comment>
<reference evidence="2 3" key="1">
    <citation type="journal article" date="2024" name="Commun. Biol.">
        <title>Comparative genomic analysis of thermophilic fungi reveals convergent evolutionary adaptations and gene losses.</title>
        <authorList>
            <person name="Steindorff A.S."/>
            <person name="Aguilar-Pontes M.V."/>
            <person name="Robinson A.J."/>
            <person name="Andreopoulos B."/>
            <person name="LaButti K."/>
            <person name="Kuo A."/>
            <person name="Mondo S."/>
            <person name="Riley R."/>
            <person name="Otillar R."/>
            <person name="Haridas S."/>
            <person name="Lipzen A."/>
            <person name="Grimwood J."/>
            <person name="Schmutz J."/>
            <person name="Clum A."/>
            <person name="Reid I.D."/>
            <person name="Moisan M.C."/>
            <person name="Butler G."/>
            <person name="Nguyen T.T.M."/>
            <person name="Dewar K."/>
            <person name="Conant G."/>
            <person name="Drula E."/>
            <person name="Henrissat B."/>
            <person name="Hansel C."/>
            <person name="Singer S."/>
            <person name="Hutchinson M.I."/>
            <person name="de Vries R.P."/>
            <person name="Natvig D.O."/>
            <person name="Powell A.J."/>
            <person name="Tsang A."/>
            <person name="Grigoriev I.V."/>
        </authorList>
    </citation>
    <scope>NUCLEOTIDE SEQUENCE [LARGE SCALE GENOMIC DNA]</scope>
    <source>
        <strain evidence="2 3">ATCC 24622</strain>
    </source>
</reference>
<evidence type="ECO:0000313" key="2">
    <source>
        <dbReference type="EMBL" id="KAL1879145.1"/>
    </source>
</evidence>